<reference evidence="2 3" key="1">
    <citation type="submission" date="2012-08" db="EMBL/GenBank/DDBJ databases">
        <title>Oryza genome evolution.</title>
        <authorList>
            <person name="Wing R.A."/>
        </authorList>
    </citation>
    <scope>NUCLEOTIDE SEQUENCE</scope>
</reference>
<keyword evidence="3" id="KW-1185">Reference proteome</keyword>
<feature type="repeat" description="ANK" evidence="1">
    <location>
        <begin position="99"/>
        <end position="131"/>
    </location>
</feature>
<sequence length="347" mass="38132">MVPRDILPLPDLFEKILGEDRYNWPPEACLLVAADEGNLRRIKEIAATLNDEGLGIPATVARTTFHGMSAMHAASELHVYRYLIEVANMDANKPDSTPDRKTPLEQAIAGGHLPAVRYLIDHGADIHVERERNITVLHTAAKKGRTEIVKLLLSRGAHVDGKSNYTTPLYLAATKGYESTVRVLLEYKADPNKAVASGRETPLAAALSATSLPCVKLLIQAGADVNDKNNPLALAAEGGLTEAMKWLLEAGANPNCPDMALKVDPCDATLLSKRCVCWLRMGEGKKALEDAKKCIENRPNWSEAYQRLGEALMLKKKACVVFTRGLELDPLNDEMDKLFWEAMDLKQ</sequence>
<dbReference type="HOGENOM" id="CLU_000134_44_6_1"/>
<dbReference type="InterPro" id="IPR051616">
    <property type="entry name" value="Cul2-RING_E3_ligase_SR"/>
</dbReference>
<feature type="repeat" description="ANK" evidence="1">
    <location>
        <begin position="132"/>
        <end position="164"/>
    </location>
</feature>
<name>A0A0D9Y1S7_9ORYZ</name>
<evidence type="ECO:0000313" key="3">
    <source>
        <dbReference type="Proteomes" id="UP000032180"/>
    </source>
</evidence>
<dbReference type="PRINTS" id="PR01415">
    <property type="entry name" value="ANKYRIN"/>
</dbReference>
<dbReference type="EnsemblPlants" id="LPERR12G16720.2">
    <property type="protein sequence ID" value="LPERR12G16720.2"/>
    <property type="gene ID" value="LPERR12G16720"/>
</dbReference>
<protein>
    <submittedName>
        <fullName evidence="2">Uncharacterized protein</fullName>
    </submittedName>
</protein>
<dbReference type="PROSITE" id="PS50297">
    <property type="entry name" value="ANK_REP_REGION"/>
    <property type="match status" value="5"/>
</dbReference>
<dbReference type="PANTHER" id="PTHR46224:SF1">
    <property type="entry name" value="OS12G0634900 PROTEIN"/>
    <property type="match status" value="1"/>
</dbReference>
<dbReference type="SUPFAM" id="SSF48403">
    <property type="entry name" value="Ankyrin repeat"/>
    <property type="match status" value="1"/>
</dbReference>
<dbReference type="InterPro" id="IPR036770">
    <property type="entry name" value="Ankyrin_rpt-contain_sf"/>
</dbReference>
<dbReference type="SUPFAM" id="SSF48452">
    <property type="entry name" value="TPR-like"/>
    <property type="match status" value="1"/>
</dbReference>
<dbReference type="Gramene" id="LPERR12G16720.2">
    <property type="protein sequence ID" value="LPERR12G16720.2"/>
    <property type="gene ID" value="LPERR12G16720"/>
</dbReference>
<feature type="repeat" description="ANK" evidence="1">
    <location>
        <begin position="198"/>
        <end position="230"/>
    </location>
</feature>
<dbReference type="Proteomes" id="UP000032180">
    <property type="component" value="Chromosome 12"/>
</dbReference>
<accession>A0A0D9Y1S7</accession>
<feature type="repeat" description="ANK" evidence="1">
    <location>
        <begin position="227"/>
        <end position="259"/>
    </location>
</feature>
<evidence type="ECO:0000313" key="2">
    <source>
        <dbReference type="EnsemblPlants" id="LPERR12G16720.2"/>
    </source>
</evidence>
<reference evidence="2" key="3">
    <citation type="submission" date="2015-04" db="UniProtKB">
        <authorList>
            <consortium name="EnsemblPlants"/>
        </authorList>
    </citation>
    <scope>IDENTIFICATION</scope>
</reference>
<evidence type="ECO:0000256" key="1">
    <source>
        <dbReference type="PROSITE-ProRule" id="PRU00023"/>
    </source>
</evidence>
<organism evidence="2 3">
    <name type="scientific">Leersia perrieri</name>
    <dbReference type="NCBI Taxonomy" id="77586"/>
    <lineage>
        <taxon>Eukaryota</taxon>
        <taxon>Viridiplantae</taxon>
        <taxon>Streptophyta</taxon>
        <taxon>Embryophyta</taxon>
        <taxon>Tracheophyta</taxon>
        <taxon>Spermatophyta</taxon>
        <taxon>Magnoliopsida</taxon>
        <taxon>Liliopsida</taxon>
        <taxon>Poales</taxon>
        <taxon>Poaceae</taxon>
        <taxon>BOP clade</taxon>
        <taxon>Oryzoideae</taxon>
        <taxon>Oryzeae</taxon>
        <taxon>Oryzinae</taxon>
        <taxon>Leersia</taxon>
    </lineage>
</organism>
<dbReference type="InterPro" id="IPR002110">
    <property type="entry name" value="Ankyrin_rpt"/>
</dbReference>
<keyword evidence="1" id="KW-0040">ANK repeat</keyword>
<reference evidence="3" key="2">
    <citation type="submission" date="2013-12" db="EMBL/GenBank/DDBJ databases">
        <authorList>
            <person name="Yu Y."/>
            <person name="Lee S."/>
            <person name="de Baynast K."/>
            <person name="Wissotski M."/>
            <person name="Liu L."/>
            <person name="Talag J."/>
            <person name="Goicoechea J."/>
            <person name="Angelova A."/>
            <person name="Jetty R."/>
            <person name="Kudrna D."/>
            <person name="Golser W."/>
            <person name="Rivera L."/>
            <person name="Zhang J."/>
            <person name="Wing R."/>
        </authorList>
    </citation>
    <scope>NUCLEOTIDE SEQUENCE</scope>
</reference>
<dbReference type="PROSITE" id="PS50088">
    <property type="entry name" value="ANK_REPEAT"/>
    <property type="match status" value="5"/>
</dbReference>
<dbReference type="Gene3D" id="1.25.40.20">
    <property type="entry name" value="Ankyrin repeat-containing domain"/>
    <property type="match status" value="2"/>
</dbReference>
<dbReference type="PANTHER" id="PTHR46224">
    <property type="entry name" value="ANKYRIN REPEAT FAMILY PROTEIN"/>
    <property type="match status" value="1"/>
</dbReference>
<dbReference type="AlphaFoldDB" id="A0A0D9Y1S7"/>
<dbReference type="SMART" id="SM00248">
    <property type="entry name" value="ANK"/>
    <property type="match status" value="6"/>
</dbReference>
<dbReference type="InterPro" id="IPR011990">
    <property type="entry name" value="TPR-like_helical_dom_sf"/>
</dbReference>
<dbReference type="Gene3D" id="1.25.40.10">
    <property type="entry name" value="Tetratricopeptide repeat domain"/>
    <property type="match status" value="1"/>
</dbReference>
<feature type="repeat" description="ANK" evidence="1">
    <location>
        <begin position="164"/>
        <end position="196"/>
    </location>
</feature>
<dbReference type="Pfam" id="PF12796">
    <property type="entry name" value="Ank_2"/>
    <property type="match status" value="3"/>
</dbReference>
<proteinExistence type="predicted"/>